<dbReference type="RefSeq" id="WP_317744469.1">
    <property type="nucleotide sequence ID" value="NZ_JAWLUP010000026.1"/>
</dbReference>
<dbReference type="Pfam" id="PF00501">
    <property type="entry name" value="AMP-binding"/>
    <property type="match status" value="1"/>
</dbReference>
<keyword evidence="2" id="KW-0436">Ligase</keyword>
<evidence type="ECO:0000259" key="3">
    <source>
        <dbReference type="Pfam" id="PF00501"/>
    </source>
</evidence>
<dbReference type="EMBL" id="JAWLUP010000026">
    <property type="protein sequence ID" value="MDV7265453.1"/>
    <property type="molecule type" value="Genomic_DNA"/>
</dbReference>
<sequence length="539" mass="56888">MHGSQLPALNEDARPGWSYALLSVSVPWADADDITVGERVALAARRHPARSAIVWIDNMEVRAVGWGDLHRRASAIGGHLQHMLPSNARVGILGRDRRQWIQAFYGAACAGYGVVPLPDEGADSLARYCGAVGVDLVLATDDAGVRTADVGNVRVVPIGGLSDLGAVAYRPDVNGPNPDDPFLYQFTSGTTGTPKVAVLSHRAVLGAAAGYAHATGASDGDAMFNPLPLEHVGGSVAGLLGTLAIDGAYVAVDRFDAGGIAEVVRTTAPSVVGLVPTMLIDLLNRGAVQPTDFASVSSIVGGATSVDPVLIDRVEAELGIRFLVGYGQSEAPCLTVSGVDDPALLRTRTIGRPLPGRDYCIAVDGAVAREGRVGELCVRGPLIMSGYLAEDGRITRVADENGWMRTGDLCSMSDGIVRFHSRARDLVIRGGENLYPAEIESVVLEYPGVHEAAAFGIPDLRLGERLAVAVMCGSAGTLDLVDLDRFIAERLPRKKRPTEWFLVDDFPRTSTGKVRKAALADRLAPRMVDGTPSVPDIVN</sequence>
<dbReference type="CDD" id="cd04433">
    <property type="entry name" value="AFD_class_I"/>
    <property type="match status" value="1"/>
</dbReference>
<proteinExistence type="inferred from homology"/>
<accession>A0AAE4UYK6</accession>
<dbReference type="PANTHER" id="PTHR43201">
    <property type="entry name" value="ACYL-COA SYNTHETASE"/>
    <property type="match status" value="1"/>
</dbReference>
<dbReference type="Pfam" id="PF13193">
    <property type="entry name" value="AMP-binding_C"/>
    <property type="match status" value="1"/>
</dbReference>
<dbReference type="Proteomes" id="UP001185863">
    <property type="component" value="Unassembled WGS sequence"/>
</dbReference>
<gene>
    <name evidence="5" type="ORF">R4315_12965</name>
</gene>
<protein>
    <submittedName>
        <fullName evidence="5">Class I adenylate-forming enzyme family protein</fullName>
    </submittedName>
</protein>
<dbReference type="SUPFAM" id="SSF56801">
    <property type="entry name" value="Acetyl-CoA synthetase-like"/>
    <property type="match status" value="1"/>
</dbReference>
<dbReference type="PANTHER" id="PTHR43201:SF5">
    <property type="entry name" value="MEDIUM-CHAIN ACYL-COA LIGASE ACSF2, MITOCHONDRIAL"/>
    <property type="match status" value="1"/>
</dbReference>
<comment type="caution">
    <text evidence="5">The sequence shown here is derived from an EMBL/GenBank/DDBJ whole genome shotgun (WGS) entry which is preliminary data.</text>
</comment>
<evidence type="ECO:0000256" key="2">
    <source>
        <dbReference type="ARBA" id="ARBA00022598"/>
    </source>
</evidence>
<dbReference type="AlphaFoldDB" id="A0AAE4UYK6"/>
<evidence type="ECO:0000313" key="6">
    <source>
        <dbReference type="Proteomes" id="UP001185863"/>
    </source>
</evidence>
<dbReference type="InterPro" id="IPR000873">
    <property type="entry name" value="AMP-dep_synth/lig_dom"/>
</dbReference>
<organism evidence="5 6">
    <name type="scientific">Rhodococcus oxybenzonivorans</name>
    <dbReference type="NCBI Taxonomy" id="1990687"/>
    <lineage>
        <taxon>Bacteria</taxon>
        <taxon>Bacillati</taxon>
        <taxon>Actinomycetota</taxon>
        <taxon>Actinomycetes</taxon>
        <taxon>Mycobacteriales</taxon>
        <taxon>Nocardiaceae</taxon>
        <taxon>Rhodococcus</taxon>
    </lineage>
</organism>
<dbReference type="InterPro" id="IPR020845">
    <property type="entry name" value="AMP-binding_CS"/>
</dbReference>
<dbReference type="InterPro" id="IPR045851">
    <property type="entry name" value="AMP-bd_C_sf"/>
</dbReference>
<dbReference type="Gene3D" id="3.30.300.30">
    <property type="match status" value="1"/>
</dbReference>
<name>A0AAE4UYK6_9NOCA</name>
<evidence type="ECO:0000259" key="4">
    <source>
        <dbReference type="Pfam" id="PF13193"/>
    </source>
</evidence>
<dbReference type="PROSITE" id="PS00455">
    <property type="entry name" value="AMP_BINDING"/>
    <property type="match status" value="1"/>
</dbReference>
<dbReference type="GO" id="GO:0006631">
    <property type="term" value="P:fatty acid metabolic process"/>
    <property type="evidence" value="ECO:0007669"/>
    <property type="project" value="TreeGrafter"/>
</dbReference>
<feature type="domain" description="AMP-dependent synthetase/ligase" evidence="3">
    <location>
        <begin position="43"/>
        <end position="388"/>
    </location>
</feature>
<feature type="domain" description="AMP-binding enzyme C-terminal" evidence="4">
    <location>
        <begin position="438"/>
        <end position="513"/>
    </location>
</feature>
<dbReference type="InterPro" id="IPR025110">
    <property type="entry name" value="AMP-bd_C"/>
</dbReference>
<evidence type="ECO:0000256" key="1">
    <source>
        <dbReference type="ARBA" id="ARBA00006432"/>
    </source>
</evidence>
<comment type="similarity">
    <text evidence="1">Belongs to the ATP-dependent AMP-binding enzyme family.</text>
</comment>
<dbReference type="Gene3D" id="3.40.50.12780">
    <property type="entry name" value="N-terminal domain of ligase-like"/>
    <property type="match status" value="1"/>
</dbReference>
<dbReference type="InterPro" id="IPR042099">
    <property type="entry name" value="ANL_N_sf"/>
</dbReference>
<dbReference type="GO" id="GO:0031956">
    <property type="term" value="F:medium-chain fatty acid-CoA ligase activity"/>
    <property type="evidence" value="ECO:0007669"/>
    <property type="project" value="TreeGrafter"/>
</dbReference>
<evidence type="ECO:0000313" key="5">
    <source>
        <dbReference type="EMBL" id="MDV7265453.1"/>
    </source>
</evidence>
<reference evidence="5" key="1">
    <citation type="submission" date="2023-10" db="EMBL/GenBank/DDBJ databases">
        <title>Development of a sustainable strategy for remediation of hydrocarbon-contaminated territories based on the waste exchange concept.</title>
        <authorList>
            <person name="Krivoruchko A."/>
        </authorList>
    </citation>
    <scope>NUCLEOTIDE SEQUENCE</scope>
    <source>
        <strain evidence="5">IEGM 68</strain>
    </source>
</reference>